<dbReference type="InterPro" id="IPR026832">
    <property type="entry name" value="Asteroid"/>
</dbReference>
<dbReference type="SUPFAM" id="SSF88723">
    <property type="entry name" value="PIN domain-like"/>
    <property type="match status" value="1"/>
</dbReference>
<dbReference type="PANTHER" id="PTHR15665:SF1">
    <property type="entry name" value="PROTEIN ASTEROID HOMOLOG 1"/>
    <property type="match status" value="1"/>
</dbReference>
<gene>
    <name evidence="2" type="ORF">LY90DRAFT_677018</name>
</gene>
<evidence type="ECO:0000256" key="1">
    <source>
        <dbReference type="ARBA" id="ARBA00007398"/>
    </source>
</evidence>
<proteinExistence type="inferred from homology"/>
<dbReference type="EMBL" id="MCOG01000308">
    <property type="protein sequence ID" value="ORY19975.1"/>
    <property type="molecule type" value="Genomic_DNA"/>
</dbReference>
<accession>A0A1Y2ADB5</accession>
<name>A0A1Y2ADB5_9FUNG</name>
<organism evidence="2 3">
    <name type="scientific">Neocallimastix californiae</name>
    <dbReference type="NCBI Taxonomy" id="1754190"/>
    <lineage>
        <taxon>Eukaryota</taxon>
        <taxon>Fungi</taxon>
        <taxon>Fungi incertae sedis</taxon>
        <taxon>Chytridiomycota</taxon>
        <taxon>Chytridiomycota incertae sedis</taxon>
        <taxon>Neocallimastigomycetes</taxon>
        <taxon>Neocallimastigales</taxon>
        <taxon>Neocallimastigaceae</taxon>
        <taxon>Neocallimastix</taxon>
    </lineage>
</organism>
<dbReference type="AlphaFoldDB" id="A0A1Y2ADB5"/>
<comment type="similarity">
    <text evidence="1">Belongs to the asteroid family.</text>
</comment>
<dbReference type="PANTHER" id="PTHR15665">
    <property type="entry name" value="ASTEROID PROTEIN"/>
    <property type="match status" value="1"/>
</dbReference>
<sequence length="751" mass="88821">MGVKGLKRYIENNIRAQYGNWIINKKRYKTLITKKTIEQNFSIKNNNSLSLIVDAYAYFYCLGDKLNWFIFDNLNLINLLKKQLHYFLAINNLEKIIFVFDGINIPLKAETELIRSNERINSVKNFYKYVISSAKPNGFNKPNMLFPTPLILMTFIQILLDAEKLYDNLEIKFSLLEADAYISELANKYNGYVLSNDSDFYIYKTPGYINIKSLEFPNKFIDNDIDDIDFIIKYELYPRQKILSHFNLTDDTLPIFASLCSNDYIKIDNYPRLKLHFKNYKKSRRSTNGINFFIYKNIVNFILDMKDRVNNNNNNNNSESIEKNNELTPLQMKIIEKICECKPKESKIELELEFKEILMNSINQYHFIPINDKNEVLPYSGSFDETIKSKILLLSKDILESYYSGKISSLFLNVLIKNQFECIQYFEDINKCSCWDITQNIRKKLYELIFERNFEQSNHSNNKIEIEEINRNGSIINIRNVIINPMNNKKFNSIDDNFVEYLNIFESNKQEIKDLPYFLIPIVTSLRFLLNEKLKLNKFVYRNNDKIYSNFINSSNNTINNTSNDIPKLYYYELEALIASSVAALTLTFLNKDNFMNDKTLSAFLMNKSNKESRPNYSINHLMNIERRSLELKNSLCFDDLRKNKTQFENSIQIYAEFINVLVFNSYILQTLKITNDFPEFSSFYSMYHYLWEESYYNMVDFFKGSKDKKISLIFNQLYSINSNTNKISENNYINNLEEVYSIMLNAILVN</sequence>
<dbReference type="Proteomes" id="UP000193920">
    <property type="component" value="Unassembled WGS sequence"/>
</dbReference>
<dbReference type="Gene3D" id="3.40.50.1010">
    <property type="entry name" value="5'-nuclease"/>
    <property type="match status" value="1"/>
</dbReference>
<evidence type="ECO:0000313" key="3">
    <source>
        <dbReference type="Proteomes" id="UP000193920"/>
    </source>
</evidence>
<evidence type="ECO:0000313" key="2">
    <source>
        <dbReference type="EMBL" id="ORY19975.1"/>
    </source>
</evidence>
<reference evidence="2 3" key="1">
    <citation type="submission" date="2016-08" db="EMBL/GenBank/DDBJ databases">
        <title>A Parts List for Fungal Cellulosomes Revealed by Comparative Genomics.</title>
        <authorList>
            <consortium name="DOE Joint Genome Institute"/>
            <person name="Haitjema C.H."/>
            <person name="Gilmore S.P."/>
            <person name="Henske J.K."/>
            <person name="Solomon K.V."/>
            <person name="De Groot R."/>
            <person name="Kuo A."/>
            <person name="Mondo S.J."/>
            <person name="Salamov A.A."/>
            <person name="Labutti K."/>
            <person name="Zhao Z."/>
            <person name="Chiniquy J."/>
            <person name="Barry K."/>
            <person name="Brewer H.M."/>
            <person name="Purvine S.O."/>
            <person name="Wright A.T."/>
            <person name="Boxma B."/>
            <person name="Van Alen T."/>
            <person name="Hackstein J.H."/>
            <person name="Baker S.E."/>
            <person name="Grigoriev I.V."/>
            <person name="O'Malley M.A."/>
        </authorList>
    </citation>
    <scope>NUCLEOTIDE SEQUENCE [LARGE SCALE GENOMIC DNA]</scope>
    <source>
        <strain evidence="2 3">G1</strain>
    </source>
</reference>
<protein>
    <submittedName>
        <fullName evidence="2">PIN domain-like protein</fullName>
    </submittedName>
</protein>
<dbReference type="STRING" id="1754190.A0A1Y2ADB5"/>
<keyword evidence="3" id="KW-1185">Reference proteome</keyword>
<comment type="caution">
    <text evidence="2">The sequence shown here is derived from an EMBL/GenBank/DDBJ whole genome shotgun (WGS) entry which is preliminary data.</text>
</comment>
<dbReference type="InterPro" id="IPR029060">
    <property type="entry name" value="PIN-like_dom_sf"/>
</dbReference>
<dbReference type="OrthoDB" id="2107847at2759"/>